<dbReference type="InterPro" id="IPR007700">
    <property type="entry name" value="DUF668"/>
</dbReference>
<evidence type="ECO:0000259" key="3">
    <source>
        <dbReference type="Pfam" id="PF05003"/>
    </source>
</evidence>
<accession>A0A9Q0HGX9</accession>
<dbReference type="Proteomes" id="UP001141806">
    <property type="component" value="Unassembled WGS sequence"/>
</dbReference>
<comment type="caution">
    <text evidence="5">The sequence shown here is derived from an EMBL/GenBank/DDBJ whole genome shotgun (WGS) entry which is preliminary data.</text>
</comment>
<evidence type="ECO:0000256" key="1">
    <source>
        <dbReference type="SAM" id="Coils"/>
    </source>
</evidence>
<gene>
    <name evidence="5" type="ORF">NE237_024434</name>
</gene>
<reference evidence="5" key="1">
    <citation type="journal article" date="2023" name="Plant J.">
        <title>The genome of the king protea, Protea cynaroides.</title>
        <authorList>
            <person name="Chang J."/>
            <person name="Duong T.A."/>
            <person name="Schoeman C."/>
            <person name="Ma X."/>
            <person name="Roodt D."/>
            <person name="Barker N."/>
            <person name="Li Z."/>
            <person name="Van de Peer Y."/>
            <person name="Mizrachi E."/>
        </authorList>
    </citation>
    <scope>NUCLEOTIDE SEQUENCE</scope>
    <source>
        <tissue evidence="5">Young leaves</tissue>
    </source>
</reference>
<feature type="compositionally biased region" description="Low complexity" evidence="2">
    <location>
        <begin position="683"/>
        <end position="702"/>
    </location>
</feature>
<evidence type="ECO:0000256" key="2">
    <source>
        <dbReference type="SAM" id="MobiDB-lite"/>
    </source>
</evidence>
<feature type="coiled-coil region" evidence="1">
    <location>
        <begin position="260"/>
        <end position="306"/>
    </location>
</feature>
<keyword evidence="1" id="KW-0175">Coiled coil</keyword>
<dbReference type="Pfam" id="PF11961">
    <property type="entry name" value="DUF3475"/>
    <property type="match status" value="1"/>
</dbReference>
<dbReference type="InterPro" id="IPR021864">
    <property type="entry name" value="DUF3475"/>
</dbReference>
<protein>
    <submittedName>
        <fullName evidence="5">Uncharacterized protein</fullName>
    </submittedName>
</protein>
<evidence type="ECO:0000313" key="5">
    <source>
        <dbReference type="EMBL" id="KAJ4964495.1"/>
    </source>
</evidence>
<dbReference type="AlphaFoldDB" id="A0A9Q0HGX9"/>
<keyword evidence="6" id="KW-1185">Reference proteome</keyword>
<feature type="domain" description="DUF668" evidence="3">
    <location>
        <begin position="354"/>
        <end position="438"/>
    </location>
</feature>
<evidence type="ECO:0000259" key="4">
    <source>
        <dbReference type="Pfam" id="PF11961"/>
    </source>
</evidence>
<feature type="region of interest" description="Disordered" evidence="2">
    <location>
        <begin position="662"/>
        <end position="702"/>
    </location>
</feature>
<organism evidence="5 6">
    <name type="scientific">Protea cynaroides</name>
    <dbReference type="NCBI Taxonomy" id="273540"/>
    <lineage>
        <taxon>Eukaryota</taxon>
        <taxon>Viridiplantae</taxon>
        <taxon>Streptophyta</taxon>
        <taxon>Embryophyta</taxon>
        <taxon>Tracheophyta</taxon>
        <taxon>Spermatophyta</taxon>
        <taxon>Magnoliopsida</taxon>
        <taxon>Proteales</taxon>
        <taxon>Proteaceae</taxon>
        <taxon>Protea</taxon>
    </lineage>
</organism>
<dbReference type="Pfam" id="PF05003">
    <property type="entry name" value="DUF668"/>
    <property type="match status" value="1"/>
</dbReference>
<dbReference type="PANTHER" id="PTHR31730:SF18">
    <property type="entry name" value="PROTEIN PSK SIMULATOR 2"/>
    <property type="match status" value="1"/>
</dbReference>
<proteinExistence type="predicted"/>
<evidence type="ECO:0000313" key="6">
    <source>
        <dbReference type="Proteomes" id="UP001141806"/>
    </source>
</evidence>
<dbReference type="EMBL" id="JAMYWD010000008">
    <property type="protein sequence ID" value="KAJ4964495.1"/>
    <property type="molecule type" value="Genomic_DNA"/>
</dbReference>
<dbReference type="GO" id="GO:0045927">
    <property type="term" value="P:positive regulation of growth"/>
    <property type="evidence" value="ECO:0007669"/>
    <property type="project" value="InterPro"/>
</dbReference>
<name>A0A9Q0HGX9_9MAGN</name>
<sequence>MGAVCSAGLSDANLEDWTDVCQFPEKIKRVKSNGKEKKSALSFSDVNFCEFAPPKGDSGKLPLSFSGELNPSPPLRTASSKLPQMSTILGRAGIVGIERAVDVLDTLGSSMSNFNASTGFVSGMTSRKNKISILSFEVANTIVKGANLLQSLSKENIQFLKKEILPSDGVQQLVSTDMVELLSIAGADKREEWNVFSREVFRFGDLCKDPQWHNLCRYFQKMDSETATHRQIKEEVEMTMQELATLALNTAELYHELLALDKFEQDYRQKMEELESLHLTEGGENLAILQSELKHQRKLVRSLQKKSLWSKKLEEVMGKLVDIVTFIHEEIMEAFGNNCTALIVKDPNHKSEKLGVCGLALHYASIISQIDTIVSRRNALPPNSRNTLYHGLPPSVKAVLHSRLQSFQATEELTVAQIKDEMDKTLRWLLPVAANTTKAHKSFGWVGEWANTSYEFKKKTSAPNYSLRLQTLYHADREKTELCILELVIWLHRMIKQVKSRDYGFKPLHSVGSSTHNARFMKPGTQQGSLAVHNNGKISSKALFLRPENRQSSSPVNNNGKINDEALVFEPKSHQNSSAVNDNDKANNKVLLQLSQPETQQYLSPLRNNGETNNIKMSIVQTENQKDSSPQTNDCKTNKVLKFSQEDRDMLEKIQWRRLVPRSKSQQDFGVDKKKGKQDLNLTRSSSGTTTSSVHPTTLTVP</sequence>
<dbReference type="PANTHER" id="PTHR31730">
    <property type="entry name" value="OS01G0873900 PROTEIN"/>
    <property type="match status" value="1"/>
</dbReference>
<dbReference type="OrthoDB" id="2020544at2759"/>
<feature type="domain" description="DUF3475" evidence="4">
    <location>
        <begin position="133"/>
        <end position="189"/>
    </location>
</feature>
<dbReference type="InterPro" id="IPR045021">
    <property type="entry name" value="PSI1/2/3"/>
</dbReference>